<feature type="active site" description="Nucleophile" evidence="7">
    <location>
        <position position="112"/>
    </location>
</feature>
<dbReference type="PANTHER" id="PTHR10381:SF70">
    <property type="entry name" value="ATP-DEPENDENT CLP PROTEASE PROTEOLYTIC SUBUNIT"/>
    <property type="match status" value="1"/>
</dbReference>
<evidence type="ECO:0000256" key="10">
    <source>
        <dbReference type="SAM" id="MobiDB-lite"/>
    </source>
</evidence>
<sequence>MRHQWLDDDDNDDDDDHPVKGDKDGELGLPEGDKIGKLYFKSRTVIVAGPINDKLAQRTVAHLLALAEDSDEPINMLISSPGGHVESGDMIHDVIKFIRPTVRTIGSGWVASAGALIFVGAEKENRYCLPNTRFLIHQPSGGIGGTSSDMMIQAEQVRLMRDRLNQIFADATGQTLERIEKDTHRDFWLNTQEALDYGLLGKVIRSVDELK</sequence>
<evidence type="ECO:0000256" key="1">
    <source>
        <dbReference type="ARBA" id="ARBA00007039"/>
    </source>
</evidence>
<dbReference type="GO" id="GO:0006515">
    <property type="term" value="P:protein quality control for misfolded or incompletely synthesized proteins"/>
    <property type="evidence" value="ECO:0007669"/>
    <property type="project" value="TreeGrafter"/>
</dbReference>
<evidence type="ECO:0000256" key="3">
    <source>
        <dbReference type="ARBA" id="ARBA00022670"/>
    </source>
</evidence>
<name>A0A1I0ASP3_9RHOB</name>
<feature type="active site" evidence="7 8">
    <location>
        <position position="137"/>
    </location>
</feature>
<organism evidence="11 12">
    <name type="scientific">Paracoccus homiensis</name>
    <dbReference type="NCBI Taxonomy" id="364199"/>
    <lineage>
        <taxon>Bacteria</taxon>
        <taxon>Pseudomonadati</taxon>
        <taxon>Pseudomonadota</taxon>
        <taxon>Alphaproteobacteria</taxon>
        <taxon>Rhodobacterales</taxon>
        <taxon>Paracoccaceae</taxon>
        <taxon>Paracoccus</taxon>
    </lineage>
</organism>
<dbReference type="AlphaFoldDB" id="A0A1I0ASP3"/>
<dbReference type="InterPro" id="IPR033135">
    <property type="entry name" value="ClpP_His_AS"/>
</dbReference>
<reference evidence="11 12" key="1">
    <citation type="submission" date="2016-10" db="EMBL/GenBank/DDBJ databases">
        <authorList>
            <person name="de Groot N.N."/>
        </authorList>
    </citation>
    <scope>NUCLEOTIDE SEQUENCE [LARGE SCALE GENOMIC DNA]</scope>
    <source>
        <strain evidence="11 12">DSM 17862</strain>
    </source>
</reference>
<dbReference type="OrthoDB" id="9802800at2"/>
<dbReference type="RefSeq" id="WP_090732671.1">
    <property type="nucleotide sequence ID" value="NZ_FOHO01000002.1"/>
</dbReference>
<evidence type="ECO:0000256" key="5">
    <source>
        <dbReference type="ARBA" id="ARBA00022825"/>
    </source>
</evidence>
<dbReference type="Gene3D" id="3.90.226.10">
    <property type="entry name" value="2-enoyl-CoA Hydratase, Chain A, domain 1"/>
    <property type="match status" value="1"/>
</dbReference>
<keyword evidence="3 7" id="KW-0645">Protease</keyword>
<evidence type="ECO:0000256" key="7">
    <source>
        <dbReference type="HAMAP-Rule" id="MF_00444"/>
    </source>
</evidence>
<dbReference type="Pfam" id="PF00574">
    <property type="entry name" value="CLP_protease"/>
    <property type="match status" value="1"/>
</dbReference>
<dbReference type="GO" id="GO:0004176">
    <property type="term" value="F:ATP-dependent peptidase activity"/>
    <property type="evidence" value="ECO:0007669"/>
    <property type="project" value="InterPro"/>
</dbReference>
<protein>
    <recommendedName>
        <fullName evidence="7 9">ATP-dependent Clp protease proteolytic subunit</fullName>
        <ecNumber evidence="7">3.4.21.92</ecNumber>
    </recommendedName>
    <alternativeName>
        <fullName evidence="7">Endopeptidase Clp</fullName>
    </alternativeName>
</protein>
<feature type="compositionally biased region" description="Acidic residues" evidence="10">
    <location>
        <begin position="7"/>
        <end position="16"/>
    </location>
</feature>
<evidence type="ECO:0000256" key="9">
    <source>
        <dbReference type="RuleBase" id="RU003567"/>
    </source>
</evidence>
<keyword evidence="5 7" id="KW-0720">Serine protease</keyword>
<comment type="catalytic activity">
    <reaction evidence="6 7 8">
        <text>Hydrolysis of proteins to small peptides in the presence of ATP and magnesium. alpha-casein is the usual test substrate. In the absence of ATP, only oligopeptides shorter than five residues are hydrolyzed (such as succinyl-Leu-Tyr-|-NHMec, and Leu-Tyr-Leu-|-Tyr-Trp, in which cleavage of the -Tyr-|-Leu- and -Tyr-|-Trp bonds also occurs).</text>
        <dbReference type="EC" id="3.4.21.92"/>
    </reaction>
</comment>
<keyword evidence="4 7" id="KW-0378">Hydrolase</keyword>
<dbReference type="EMBL" id="FOHO01000002">
    <property type="protein sequence ID" value="SES97383.1"/>
    <property type="molecule type" value="Genomic_DNA"/>
</dbReference>
<dbReference type="PRINTS" id="PR00127">
    <property type="entry name" value="CLPPROTEASEP"/>
</dbReference>
<comment type="function">
    <text evidence="7">Cleaves peptides in various proteins in a process that requires ATP hydrolysis. Has a chymotrypsin-like activity. Plays a major role in the degradation of misfolded proteins.</text>
</comment>
<dbReference type="STRING" id="364199.SAMN04489858_102347"/>
<feature type="compositionally biased region" description="Basic and acidic residues" evidence="10">
    <location>
        <begin position="17"/>
        <end position="28"/>
    </location>
</feature>
<dbReference type="InterPro" id="IPR029045">
    <property type="entry name" value="ClpP/crotonase-like_dom_sf"/>
</dbReference>
<evidence type="ECO:0000256" key="8">
    <source>
        <dbReference type="PROSITE-ProRule" id="PRU10086"/>
    </source>
</evidence>
<dbReference type="PROSITE" id="PS00382">
    <property type="entry name" value="CLP_PROTEASE_HIS"/>
    <property type="match status" value="1"/>
</dbReference>
<evidence type="ECO:0000313" key="11">
    <source>
        <dbReference type="EMBL" id="SES97383.1"/>
    </source>
</evidence>
<dbReference type="GO" id="GO:0051117">
    <property type="term" value="F:ATPase binding"/>
    <property type="evidence" value="ECO:0007669"/>
    <property type="project" value="TreeGrafter"/>
</dbReference>
<evidence type="ECO:0000313" key="12">
    <source>
        <dbReference type="Proteomes" id="UP000199180"/>
    </source>
</evidence>
<proteinExistence type="inferred from homology"/>
<dbReference type="EC" id="3.4.21.92" evidence="7"/>
<dbReference type="GO" id="GO:0009368">
    <property type="term" value="C:endopeptidase Clp complex"/>
    <property type="evidence" value="ECO:0007669"/>
    <property type="project" value="TreeGrafter"/>
</dbReference>
<accession>A0A1I0ASP3</accession>
<dbReference type="Proteomes" id="UP000199180">
    <property type="component" value="Unassembled WGS sequence"/>
</dbReference>
<comment type="subunit">
    <text evidence="7">Fourteen ClpP subunits assemble into 2 heptameric rings which stack back to back to give a disk-like structure with a central cavity, resembling the structure of eukaryotic proteasomes.</text>
</comment>
<keyword evidence="2 7" id="KW-0963">Cytoplasm</keyword>
<dbReference type="CDD" id="cd07017">
    <property type="entry name" value="S14_ClpP_2"/>
    <property type="match status" value="1"/>
</dbReference>
<gene>
    <name evidence="7" type="primary">clpP</name>
    <name evidence="11" type="ORF">SAMN04489858_102347</name>
</gene>
<dbReference type="HAMAP" id="MF_00444">
    <property type="entry name" value="ClpP"/>
    <property type="match status" value="1"/>
</dbReference>
<dbReference type="GO" id="GO:0004252">
    <property type="term" value="F:serine-type endopeptidase activity"/>
    <property type="evidence" value="ECO:0007669"/>
    <property type="project" value="UniProtKB-UniRule"/>
</dbReference>
<keyword evidence="12" id="KW-1185">Reference proteome</keyword>
<dbReference type="PANTHER" id="PTHR10381">
    <property type="entry name" value="ATP-DEPENDENT CLP PROTEASE PROTEOLYTIC SUBUNIT"/>
    <property type="match status" value="1"/>
</dbReference>
<dbReference type="InterPro" id="IPR023562">
    <property type="entry name" value="ClpP/TepA"/>
</dbReference>
<comment type="similarity">
    <text evidence="1 7 9">Belongs to the peptidase S14 family.</text>
</comment>
<feature type="region of interest" description="Disordered" evidence="10">
    <location>
        <begin position="1"/>
        <end position="28"/>
    </location>
</feature>
<dbReference type="NCBIfam" id="NF009205">
    <property type="entry name" value="PRK12553.1"/>
    <property type="match status" value="1"/>
</dbReference>
<dbReference type="InterPro" id="IPR001907">
    <property type="entry name" value="ClpP"/>
</dbReference>
<evidence type="ECO:0000256" key="6">
    <source>
        <dbReference type="ARBA" id="ARBA00034021"/>
    </source>
</evidence>
<evidence type="ECO:0000256" key="2">
    <source>
        <dbReference type="ARBA" id="ARBA00022490"/>
    </source>
</evidence>
<dbReference type="GO" id="GO:0005737">
    <property type="term" value="C:cytoplasm"/>
    <property type="evidence" value="ECO:0007669"/>
    <property type="project" value="UniProtKB-SubCell"/>
</dbReference>
<comment type="subcellular location">
    <subcellularLocation>
        <location evidence="7">Cytoplasm</location>
    </subcellularLocation>
</comment>
<evidence type="ECO:0000256" key="4">
    <source>
        <dbReference type="ARBA" id="ARBA00022801"/>
    </source>
</evidence>
<dbReference type="SUPFAM" id="SSF52096">
    <property type="entry name" value="ClpP/crotonase"/>
    <property type="match status" value="1"/>
</dbReference>